<dbReference type="PROSITE" id="PS51764">
    <property type="entry name" value="GH26"/>
    <property type="match status" value="1"/>
</dbReference>
<dbReference type="SUPFAM" id="SSF51445">
    <property type="entry name" value="(Trans)glycosidases"/>
    <property type="match status" value="1"/>
</dbReference>
<evidence type="ECO:0000256" key="1">
    <source>
        <dbReference type="ARBA" id="ARBA00007754"/>
    </source>
</evidence>
<keyword evidence="3 4" id="KW-0326">Glycosidase</keyword>
<keyword evidence="8" id="KW-1185">Reference proteome</keyword>
<sequence length="306" mass="34147">MHRPTNQRNLKFVLPFAAAAILSFAAAVPQPGLAGTPEKPAFGVYDPNADFANTKGIDIEHVFMPWSNIDLASLRKADAYAAERGRDLLLSVEPWSWSTDGTLPNDQLHDMILAGDYDGHIEEVCGAIGGLNTPVTIRWGHEMDSNTERYAWSLWSPEDYVTAYRRFVNECRKVAPNAKFMWSPLGEASLKAYYPGDTYVDTIGLTVFGFQQYDKDQYGREMGFTEHLAARYKLVAEYNKPVVVAEAGCAGDQVYIDRCLQELVSPGAQFTQLEGVIYFNDIDPVAWPGHGTPNWRVPSDTFDFSN</sequence>
<dbReference type="RefSeq" id="WP_261614537.1">
    <property type="nucleotide sequence ID" value="NZ_JALIDZ010000002.1"/>
</dbReference>
<feature type="active site" description="Proton donor" evidence="4">
    <location>
        <position position="142"/>
    </location>
</feature>
<dbReference type="Gene3D" id="3.20.20.80">
    <property type="entry name" value="Glycosidases"/>
    <property type="match status" value="1"/>
</dbReference>
<accession>A0AAW5QVC6</accession>
<dbReference type="EMBL" id="JALIDZ010000002">
    <property type="protein sequence ID" value="MCT8970960.1"/>
    <property type="molecule type" value="Genomic_DNA"/>
</dbReference>
<comment type="caution">
    <text evidence="7">The sequence shown here is derived from an EMBL/GenBank/DDBJ whole genome shotgun (WGS) entry which is preliminary data.</text>
</comment>
<evidence type="ECO:0000256" key="4">
    <source>
        <dbReference type="PROSITE-ProRule" id="PRU01100"/>
    </source>
</evidence>
<gene>
    <name evidence="7" type="ORF">MUB46_03725</name>
</gene>
<evidence type="ECO:0000256" key="2">
    <source>
        <dbReference type="ARBA" id="ARBA00022801"/>
    </source>
</evidence>
<feature type="signal peptide" evidence="5">
    <location>
        <begin position="1"/>
        <end position="34"/>
    </location>
</feature>
<evidence type="ECO:0000256" key="3">
    <source>
        <dbReference type="ARBA" id="ARBA00023295"/>
    </source>
</evidence>
<dbReference type="PANTHER" id="PTHR40079:SF4">
    <property type="entry name" value="GH26 DOMAIN-CONTAINING PROTEIN-RELATED"/>
    <property type="match status" value="1"/>
</dbReference>
<dbReference type="InterPro" id="IPR017853">
    <property type="entry name" value="GH"/>
</dbReference>
<keyword evidence="5" id="KW-0732">Signal</keyword>
<dbReference type="GO" id="GO:0006080">
    <property type="term" value="P:substituted mannan metabolic process"/>
    <property type="evidence" value="ECO:0007669"/>
    <property type="project" value="InterPro"/>
</dbReference>
<evidence type="ECO:0000256" key="5">
    <source>
        <dbReference type="SAM" id="SignalP"/>
    </source>
</evidence>
<protein>
    <submittedName>
        <fullName evidence="7">Beta-mannosidase</fullName>
    </submittedName>
</protein>
<proteinExistence type="inferred from homology"/>
<dbReference type="PANTHER" id="PTHR40079">
    <property type="entry name" value="MANNAN ENDO-1,4-BETA-MANNOSIDASE E-RELATED"/>
    <property type="match status" value="1"/>
</dbReference>
<evidence type="ECO:0000313" key="7">
    <source>
        <dbReference type="EMBL" id="MCT8970960.1"/>
    </source>
</evidence>
<organism evidence="7 8">
    <name type="scientific">Microbaculum marinisediminis</name>
    <dbReference type="NCBI Taxonomy" id="2931392"/>
    <lineage>
        <taxon>Bacteria</taxon>
        <taxon>Pseudomonadati</taxon>
        <taxon>Pseudomonadota</taxon>
        <taxon>Alphaproteobacteria</taxon>
        <taxon>Hyphomicrobiales</taxon>
        <taxon>Tepidamorphaceae</taxon>
        <taxon>Microbaculum</taxon>
    </lineage>
</organism>
<feature type="active site" description="Nucleophile" evidence="4">
    <location>
        <position position="246"/>
    </location>
</feature>
<dbReference type="Pfam" id="PF02156">
    <property type="entry name" value="Glyco_hydro_26"/>
    <property type="match status" value="1"/>
</dbReference>
<keyword evidence="2 4" id="KW-0378">Hydrolase</keyword>
<evidence type="ECO:0000259" key="6">
    <source>
        <dbReference type="PROSITE" id="PS51764"/>
    </source>
</evidence>
<evidence type="ECO:0000313" key="8">
    <source>
        <dbReference type="Proteomes" id="UP001320898"/>
    </source>
</evidence>
<feature type="domain" description="GH26" evidence="6">
    <location>
        <begin position="4"/>
        <end position="306"/>
    </location>
</feature>
<dbReference type="Proteomes" id="UP001320898">
    <property type="component" value="Unassembled WGS sequence"/>
</dbReference>
<dbReference type="GO" id="GO:0016985">
    <property type="term" value="F:mannan endo-1,4-beta-mannosidase activity"/>
    <property type="evidence" value="ECO:0007669"/>
    <property type="project" value="InterPro"/>
</dbReference>
<dbReference type="InterPro" id="IPR000805">
    <property type="entry name" value="Glyco_hydro_26"/>
</dbReference>
<comment type="similarity">
    <text evidence="1 4">Belongs to the glycosyl hydrolase 26 family.</text>
</comment>
<feature type="chain" id="PRO_5043633208" evidence="5">
    <location>
        <begin position="35"/>
        <end position="306"/>
    </location>
</feature>
<dbReference type="AlphaFoldDB" id="A0AAW5QVC6"/>
<reference evidence="7 8" key="1">
    <citation type="submission" date="2022-04" db="EMBL/GenBank/DDBJ databases">
        <authorList>
            <person name="Ye Y.-Q."/>
            <person name="Du Z.-J."/>
        </authorList>
    </citation>
    <scope>NUCLEOTIDE SEQUENCE [LARGE SCALE GENOMIC DNA]</scope>
    <source>
        <strain evidence="7 8">A6E488</strain>
    </source>
</reference>
<dbReference type="InterPro" id="IPR022790">
    <property type="entry name" value="GH26_dom"/>
</dbReference>
<name>A0AAW5QVC6_9HYPH</name>